<accession>A0A521EZ18</accession>
<dbReference type="EMBL" id="FXTJ01000006">
    <property type="protein sequence ID" value="SMO89145.1"/>
    <property type="molecule type" value="Genomic_DNA"/>
</dbReference>
<dbReference type="AlphaFoldDB" id="A0A521EZ18"/>
<dbReference type="CDD" id="cd18793">
    <property type="entry name" value="SF2_C_SNF"/>
    <property type="match status" value="1"/>
</dbReference>
<keyword evidence="3" id="KW-0347">Helicase</keyword>
<dbReference type="InterPro" id="IPR057342">
    <property type="entry name" value="DEXDc_RapA"/>
</dbReference>
<sequence>MIAHSADQVAGTYGYRPDVAVLGAFLETTAIAQMLLVGRTGVDLRDRVDAMRHASADGVDLPEGLYWFSSAGGVRVLAVSEGSAPASSDTVAREHLTEDHPLTVAEEWMDALWPDATVVPVPRFGVGEDVIVRATGRDHPVRSRRYSSGRWVYMLRADGQTSTYGEDMVAPLEASDDVHTWAHGPRDSARRLSATLTRAKLAGSFSDTIFSFRATRTLFRGYQFRPVIRMLESGKSRILIADEVGLGKTIEAGLVWTELEARSDADRVLVVCPASLVAKWRSEMEVHFGFQLTELAGPALAEFEQRLQENRLPARFAHVISIERLRTWEALTELAEFAEPLDLAIVDEAHIMRNSGTRSYAAGSLLSEWAKALVLLTATPINLSNQDLFTLLELLAPEDFRDDVALEAQLEPNAVLNRLAGLLTRPDVDGAARTAVLGELGRLTFGKPLLRRPELSFLRELVAHDRLSPRQVVDARRYIGDLNMLSSVLTRTRRVEVDEKKAVRNSHDVRVQWTEREERFYAAYVDWCRARADAAGVPVGFAMQMPLRLASACLPAAREQVLAWDADGGLSLADGDGDGALGAPPTVPRIRPHVELLAAARALEDVDSKFTQFESLLQKALAGTRQALVFTFSRPTLAYLARRLADRYRVAVLHGGVPRDRRNEIIADFRAGAYDVVLANRVASEGLDFEFCSVVVNYDLPWNPMEVEQRIGRIDRIGQQEEKINVFNVWCPAALDEQIKERLLTRIGVFQGSIGALEPIVTEHLSELRDAVFDFRLSPSERRQKADATLAAIEAQRTSLEDLATASPFLLAATTTDVADLEQDIVSTGRYVGSAELLHVLADWAHTCDAPAPVVSADGRVLRLRGNSEMSDRLNRLVSSGRLGKHEVQAYQNSLRNEAEWHLTLDHEAARTSRSADLLSARHPLVLAATQVSEHRKARFASVSVDSRGAVAPGRIAVLLAVARWGSVRPGQELWGTAVTWDGRPVAQDYVDLLLARLATGELAEGSPDGPRDLAAVVDRLQELMDDRYLSENDRRAHEAEALLQSRRAVLDEQHKRRREVIARRRRTAAERGRDRGVALFDRQLQRAEENHRQLLDALDGEGAPNLSTTPLALCLVEVGG</sequence>
<reference evidence="7 8" key="1">
    <citation type="submission" date="2017-05" db="EMBL/GenBank/DDBJ databases">
        <authorList>
            <person name="Varghese N."/>
            <person name="Submissions S."/>
        </authorList>
    </citation>
    <scope>NUCLEOTIDE SEQUENCE [LARGE SCALE GENOMIC DNA]</scope>
    <source>
        <strain evidence="7 8">DSM 46834</strain>
    </source>
</reference>
<protein>
    <submittedName>
        <fullName evidence="7">SNF2 family N-terminal domain-containing protein</fullName>
    </submittedName>
</protein>
<dbReference type="SMART" id="SM00487">
    <property type="entry name" value="DEXDc"/>
    <property type="match status" value="1"/>
</dbReference>
<dbReference type="Gene3D" id="3.40.50.10810">
    <property type="entry name" value="Tandem AAA-ATPase domain"/>
    <property type="match status" value="1"/>
</dbReference>
<dbReference type="CDD" id="cd18011">
    <property type="entry name" value="DEXDc_RapA"/>
    <property type="match status" value="1"/>
</dbReference>
<dbReference type="GO" id="GO:0004386">
    <property type="term" value="F:helicase activity"/>
    <property type="evidence" value="ECO:0007669"/>
    <property type="project" value="UniProtKB-KW"/>
</dbReference>
<dbReference type="SMART" id="SM00490">
    <property type="entry name" value="HELICc"/>
    <property type="match status" value="1"/>
</dbReference>
<dbReference type="InterPro" id="IPR014001">
    <property type="entry name" value="Helicase_ATP-bd"/>
</dbReference>
<dbReference type="RefSeq" id="WP_142459499.1">
    <property type="nucleotide sequence ID" value="NZ_FXTJ01000006.1"/>
</dbReference>
<dbReference type="Pfam" id="PF00271">
    <property type="entry name" value="Helicase_C"/>
    <property type="match status" value="1"/>
</dbReference>
<dbReference type="PROSITE" id="PS51192">
    <property type="entry name" value="HELICASE_ATP_BIND_1"/>
    <property type="match status" value="1"/>
</dbReference>
<dbReference type="Pfam" id="PF00176">
    <property type="entry name" value="SNF2-rel_dom"/>
    <property type="match status" value="1"/>
</dbReference>
<dbReference type="InterPro" id="IPR000330">
    <property type="entry name" value="SNF2_N"/>
</dbReference>
<organism evidence="7 8">
    <name type="scientific">Geodermatophilus aquaeductus</name>
    <dbReference type="NCBI Taxonomy" id="1564161"/>
    <lineage>
        <taxon>Bacteria</taxon>
        <taxon>Bacillati</taxon>
        <taxon>Actinomycetota</taxon>
        <taxon>Actinomycetes</taxon>
        <taxon>Geodermatophilales</taxon>
        <taxon>Geodermatophilaceae</taxon>
        <taxon>Geodermatophilus</taxon>
    </lineage>
</organism>
<feature type="domain" description="Helicase ATP-binding" evidence="5">
    <location>
        <begin position="229"/>
        <end position="398"/>
    </location>
</feature>
<dbReference type="SUPFAM" id="SSF52540">
    <property type="entry name" value="P-loop containing nucleoside triphosphate hydrolases"/>
    <property type="match status" value="2"/>
</dbReference>
<name>A0A521EZ18_9ACTN</name>
<dbReference type="Gene3D" id="3.40.50.300">
    <property type="entry name" value="P-loop containing nucleotide triphosphate hydrolases"/>
    <property type="match status" value="1"/>
</dbReference>
<dbReference type="PROSITE" id="PS51194">
    <property type="entry name" value="HELICASE_CTER"/>
    <property type="match status" value="1"/>
</dbReference>
<dbReference type="PANTHER" id="PTHR45766">
    <property type="entry name" value="DNA ANNEALING HELICASE AND ENDONUCLEASE ZRANB3 FAMILY MEMBER"/>
    <property type="match status" value="1"/>
</dbReference>
<evidence type="ECO:0000256" key="1">
    <source>
        <dbReference type="ARBA" id="ARBA00022741"/>
    </source>
</evidence>
<evidence type="ECO:0000256" key="2">
    <source>
        <dbReference type="ARBA" id="ARBA00022801"/>
    </source>
</evidence>
<evidence type="ECO:0000256" key="3">
    <source>
        <dbReference type="ARBA" id="ARBA00022806"/>
    </source>
</evidence>
<evidence type="ECO:0000313" key="8">
    <source>
        <dbReference type="Proteomes" id="UP000317484"/>
    </source>
</evidence>
<evidence type="ECO:0000313" key="7">
    <source>
        <dbReference type="EMBL" id="SMO89145.1"/>
    </source>
</evidence>
<keyword evidence="1" id="KW-0547">Nucleotide-binding</keyword>
<dbReference type="Proteomes" id="UP000317484">
    <property type="component" value="Unassembled WGS sequence"/>
</dbReference>
<evidence type="ECO:0000259" key="5">
    <source>
        <dbReference type="PROSITE" id="PS51192"/>
    </source>
</evidence>
<dbReference type="GO" id="GO:0016787">
    <property type="term" value="F:hydrolase activity"/>
    <property type="evidence" value="ECO:0007669"/>
    <property type="project" value="UniProtKB-KW"/>
</dbReference>
<keyword evidence="2" id="KW-0378">Hydrolase</keyword>
<keyword evidence="8" id="KW-1185">Reference proteome</keyword>
<feature type="domain" description="Helicase C-terminal" evidence="6">
    <location>
        <begin position="616"/>
        <end position="768"/>
    </location>
</feature>
<gene>
    <name evidence="7" type="ORF">SAMN06273567_106150</name>
</gene>
<dbReference type="InterPro" id="IPR027417">
    <property type="entry name" value="P-loop_NTPase"/>
</dbReference>
<dbReference type="InterPro" id="IPR049730">
    <property type="entry name" value="SNF2/RAD54-like_C"/>
</dbReference>
<dbReference type="InterPro" id="IPR001650">
    <property type="entry name" value="Helicase_C-like"/>
</dbReference>
<dbReference type="PANTHER" id="PTHR45766:SF6">
    <property type="entry name" value="SWI_SNF-RELATED MATRIX-ASSOCIATED ACTIN-DEPENDENT REGULATOR OF CHROMATIN SUBFAMILY A-LIKE PROTEIN 1"/>
    <property type="match status" value="1"/>
</dbReference>
<proteinExistence type="predicted"/>
<dbReference type="GO" id="GO:0005524">
    <property type="term" value="F:ATP binding"/>
    <property type="evidence" value="ECO:0007669"/>
    <property type="project" value="UniProtKB-KW"/>
</dbReference>
<evidence type="ECO:0000256" key="4">
    <source>
        <dbReference type="ARBA" id="ARBA00022840"/>
    </source>
</evidence>
<evidence type="ECO:0000259" key="6">
    <source>
        <dbReference type="PROSITE" id="PS51194"/>
    </source>
</evidence>
<keyword evidence="4" id="KW-0067">ATP-binding</keyword>
<dbReference type="InterPro" id="IPR038718">
    <property type="entry name" value="SNF2-like_sf"/>
</dbReference>